<dbReference type="RefSeq" id="WP_145804965.1">
    <property type="nucleotide sequence ID" value="NZ_VIVK01000001.1"/>
</dbReference>
<dbReference type="EMBL" id="VIVK01000001">
    <property type="protein sequence ID" value="TWD80742.1"/>
    <property type="molecule type" value="Genomic_DNA"/>
</dbReference>
<accession>A0A561BPJ4</accession>
<protein>
    <submittedName>
        <fullName evidence="1">Uncharacterized protein</fullName>
    </submittedName>
</protein>
<evidence type="ECO:0000313" key="1">
    <source>
        <dbReference type="EMBL" id="TWD80742.1"/>
    </source>
</evidence>
<dbReference type="OrthoDB" id="3500039at2"/>
<dbReference type="Pfam" id="PF19508">
    <property type="entry name" value="DUF6042"/>
    <property type="match status" value="1"/>
</dbReference>
<comment type="caution">
    <text evidence="1">The sequence shown here is derived from an EMBL/GenBank/DDBJ whole genome shotgun (WGS) entry which is preliminary data.</text>
</comment>
<proteinExistence type="predicted"/>
<reference evidence="1 2" key="1">
    <citation type="submission" date="2019-06" db="EMBL/GenBank/DDBJ databases">
        <title>Sequencing the genomes of 1000 actinobacteria strains.</title>
        <authorList>
            <person name="Klenk H.-P."/>
        </authorList>
    </citation>
    <scope>NUCLEOTIDE SEQUENCE [LARGE SCALE GENOMIC DNA]</scope>
    <source>
        <strain evidence="1 2">DSM 24683</strain>
    </source>
</reference>
<name>A0A561BPJ4_9ACTN</name>
<evidence type="ECO:0000313" key="2">
    <source>
        <dbReference type="Proteomes" id="UP000318380"/>
    </source>
</evidence>
<dbReference type="InterPro" id="IPR046105">
    <property type="entry name" value="DUF6042"/>
</dbReference>
<organism evidence="1 2">
    <name type="scientific">Kribbella amoyensis</name>
    <dbReference type="NCBI Taxonomy" id="996641"/>
    <lineage>
        <taxon>Bacteria</taxon>
        <taxon>Bacillati</taxon>
        <taxon>Actinomycetota</taxon>
        <taxon>Actinomycetes</taxon>
        <taxon>Propionibacteriales</taxon>
        <taxon>Kribbellaceae</taxon>
        <taxon>Kribbella</taxon>
    </lineage>
</organism>
<keyword evidence="2" id="KW-1185">Reference proteome</keyword>
<gene>
    <name evidence="1" type="ORF">FB561_1830</name>
</gene>
<sequence>MTLVGEYEDDDYSPEDGILVVRDERAVYGDDEMSASDAHPVGTIVRTGHGWLYAAGGDGPCVVRLRGHTDRPRDGDDEWTDVVEVPYRSTSGAVELTSLTTRAGEVHVHLGEPGAYRIRVAHRPLPASAEFVADDEDEYLEPTDLWQLDFWPVPEPVEPPRWYRRRRSAVRPADPGWNSLLGFERHEVAGVVRWSHEGTGLTIDDLRTWGIDHFRGEDWLDQPFRTTVPRDGYPTLAEIAAQVGRPEPTSRREMLTLFVALGVLTFDGTRYAGIAEPRPAQQVLDLPADVVTYLDAHRATVQYTGFAADLVSVALWGGTEQTVASLATRTLASEDQVRRALQYAESRNLLQIDRRSGDRLALTATRRGRPFAV</sequence>
<dbReference type="Proteomes" id="UP000318380">
    <property type="component" value="Unassembled WGS sequence"/>
</dbReference>
<dbReference type="AlphaFoldDB" id="A0A561BPJ4"/>